<sequence>MNPSRALNDAACLLLRLVLAVVFVAHGWQKFYDWTIDGTTERFMEWDVPFPEIAAPAVAVLELVGGGLLGLGVFTRLVALALAGTMIGALVLVHAEQGPFVTEGGYELVAVLAGACVAMALLGPGRVRADRVIARWFASDEDAVVEAAPRGRK</sequence>
<evidence type="ECO:0000256" key="5">
    <source>
        <dbReference type="ARBA" id="ARBA00022989"/>
    </source>
</evidence>
<protein>
    <submittedName>
        <fullName evidence="8">DoxX family protein</fullName>
    </submittedName>
</protein>
<dbReference type="EMBL" id="JAAGOB010000005">
    <property type="protein sequence ID" value="NED95970.1"/>
    <property type="molecule type" value="Genomic_DNA"/>
</dbReference>
<evidence type="ECO:0000256" key="6">
    <source>
        <dbReference type="ARBA" id="ARBA00023136"/>
    </source>
</evidence>
<dbReference type="InterPro" id="IPR032808">
    <property type="entry name" value="DoxX"/>
</dbReference>
<dbReference type="RefSeq" id="WP_163818722.1">
    <property type="nucleotide sequence ID" value="NZ_JAAGOB010000005.1"/>
</dbReference>
<dbReference type="Proteomes" id="UP000469185">
    <property type="component" value="Unassembled WGS sequence"/>
</dbReference>
<evidence type="ECO:0000256" key="3">
    <source>
        <dbReference type="ARBA" id="ARBA00022475"/>
    </source>
</evidence>
<proteinExistence type="inferred from homology"/>
<dbReference type="AlphaFoldDB" id="A0A6N9YM24"/>
<dbReference type="PANTHER" id="PTHR33452:SF1">
    <property type="entry name" value="INNER MEMBRANE PROTEIN YPHA-RELATED"/>
    <property type="match status" value="1"/>
</dbReference>
<dbReference type="PANTHER" id="PTHR33452">
    <property type="entry name" value="OXIDOREDUCTASE CATD-RELATED"/>
    <property type="match status" value="1"/>
</dbReference>
<evidence type="ECO:0000313" key="9">
    <source>
        <dbReference type="Proteomes" id="UP000469185"/>
    </source>
</evidence>
<evidence type="ECO:0000256" key="4">
    <source>
        <dbReference type="ARBA" id="ARBA00022692"/>
    </source>
</evidence>
<keyword evidence="3" id="KW-1003">Cell membrane</keyword>
<feature type="transmembrane region" description="Helical" evidence="7">
    <location>
        <begin position="78"/>
        <end position="95"/>
    </location>
</feature>
<dbReference type="GO" id="GO:0005886">
    <property type="term" value="C:plasma membrane"/>
    <property type="evidence" value="ECO:0007669"/>
    <property type="project" value="UniProtKB-SubCell"/>
</dbReference>
<evidence type="ECO:0000256" key="1">
    <source>
        <dbReference type="ARBA" id="ARBA00004651"/>
    </source>
</evidence>
<feature type="transmembrane region" description="Helical" evidence="7">
    <location>
        <begin position="53"/>
        <end position="71"/>
    </location>
</feature>
<evidence type="ECO:0000313" key="8">
    <source>
        <dbReference type="EMBL" id="NED95970.1"/>
    </source>
</evidence>
<keyword evidence="6 7" id="KW-0472">Membrane</keyword>
<keyword evidence="5 7" id="KW-1133">Transmembrane helix</keyword>
<evidence type="ECO:0000256" key="2">
    <source>
        <dbReference type="ARBA" id="ARBA00006679"/>
    </source>
</evidence>
<comment type="subcellular location">
    <subcellularLocation>
        <location evidence="1">Cell membrane</location>
        <topology evidence="1">Multi-pass membrane protein</topology>
    </subcellularLocation>
</comment>
<name>A0A6N9YM24_9ACTN</name>
<comment type="caution">
    <text evidence="8">The sequence shown here is derived from an EMBL/GenBank/DDBJ whole genome shotgun (WGS) entry which is preliminary data.</text>
</comment>
<feature type="transmembrane region" description="Helical" evidence="7">
    <location>
        <begin position="107"/>
        <end position="125"/>
    </location>
</feature>
<keyword evidence="4 7" id="KW-0812">Transmembrane</keyword>
<reference evidence="8 9" key="1">
    <citation type="submission" date="2020-02" db="EMBL/GenBank/DDBJ databases">
        <authorList>
            <person name="Li X.-J."/>
            <person name="Feng X.-M."/>
        </authorList>
    </citation>
    <scope>NUCLEOTIDE SEQUENCE [LARGE SCALE GENOMIC DNA]</scope>
    <source>
        <strain evidence="8 9">CGMCC 4.7225</strain>
    </source>
</reference>
<keyword evidence="9" id="KW-1185">Reference proteome</keyword>
<accession>A0A6N9YM24</accession>
<dbReference type="InterPro" id="IPR051907">
    <property type="entry name" value="DoxX-like_oxidoreductase"/>
</dbReference>
<evidence type="ECO:0000256" key="7">
    <source>
        <dbReference type="SAM" id="Phobius"/>
    </source>
</evidence>
<dbReference type="Pfam" id="PF07681">
    <property type="entry name" value="DoxX"/>
    <property type="match status" value="1"/>
</dbReference>
<comment type="similarity">
    <text evidence="2">Belongs to the DoxX family.</text>
</comment>
<gene>
    <name evidence="8" type="ORF">G1H11_11680</name>
</gene>
<organism evidence="8 9">
    <name type="scientific">Phytoactinopolyspora alkaliphila</name>
    <dbReference type="NCBI Taxonomy" id="1783498"/>
    <lineage>
        <taxon>Bacteria</taxon>
        <taxon>Bacillati</taxon>
        <taxon>Actinomycetota</taxon>
        <taxon>Actinomycetes</taxon>
        <taxon>Jiangellales</taxon>
        <taxon>Jiangellaceae</taxon>
        <taxon>Phytoactinopolyspora</taxon>
    </lineage>
</organism>